<sequence>MLGYVEFDPRARSWRAFRATGLPLKHAPRADAAGGYGTREFALADIADDDEARLEARAAARDGSRP</sequence>
<keyword evidence="2" id="KW-1185">Reference proteome</keyword>
<dbReference type="Proteomes" id="UP000282674">
    <property type="component" value="Unassembled WGS sequence"/>
</dbReference>
<evidence type="ECO:0000313" key="1">
    <source>
        <dbReference type="EMBL" id="RMI39859.1"/>
    </source>
</evidence>
<reference evidence="1 2" key="1">
    <citation type="submission" date="2018-10" db="EMBL/GenBank/DDBJ databases">
        <title>Isolation from soil.</title>
        <authorList>
            <person name="Hu J."/>
        </authorList>
    </citation>
    <scope>NUCLEOTIDE SEQUENCE [LARGE SCALE GENOMIC DNA]</scope>
    <source>
        <strain evidence="1 2">NEAU-Ht49</strain>
    </source>
</reference>
<name>A0A3M2LQX8_9ACTN</name>
<protein>
    <submittedName>
        <fullName evidence="1">Uncharacterized protein</fullName>
    </submittedName>
</protein>
<accession>A0A3M2LQX8</accession>
<dbReference type="AlphaFoldDB" id="A0A3M2LQX8"/>
<organism evidence="1 2">
    <name type="scientific">Actinomadura harenae</name>
    <dbReference type="NCBI Taxonomy" id="2483351"/>
    <lineage>
        <taxon>Bacteria</taxon>
        <taxon>Bacillati</taxon>
        <taxon>Actinomycetota</taxon>
        <taxon>Actinomycetes</taxon>
        <taxon>Streptosporangiales</taxon>
        <taxon>Thermomonosporaceae</taxon>
        <taxon>Actinomadura</taxon>
    </lineage>
</organism>
<evidence type="ECO:0000313" key="2">
    <source>
        <dbReference type="Proteomes" id="UP000282674"/>
    </source>
</evidence>
<proteinExistence type="predicted"/>
<gene>
    <name evidence="1" type="ORF">EBO15_28230</name>
</gene>
<dbReference type="EMBL" id="RFFG01000061">
    <property type="protein sequence ID" value="RMI39859.1"/>
    <property type="molecule type" value="Genomic_DNA"/>
</dbReference>
<comment type="caution">
    <text evidence="1">The sequence shown here is derived from an EMBL/GenBank/DDBJ whole genome shotgun (WGS) entry which is preliminary data.</text>
</comment>